<reference evidence="1" key="1">
    <citation type="journal article" date="2014" name="Front. Microbiol.">
        <title>High frequency of phylogenetically diverse reductive dehalogenase-homologous genes in deep subseafloor sedimentary metagenomes.</title>
        <authorList>
            <person name="Kawai M."/>
            <person name="Futagami T."/>
            <person name="Toyoda A."/>
            <person name="Takaki Y."/>
            <person name="Nishi S."/>
            <person name="Hori S."/>
            <person name="Arai W."/>
            <person name="Tsubouchi T."/>
            <person name="Morono Y."/>
            <person name="Uchiyama I."/>
            <person name="Ito T."/>
            <person name="Fujiyama A."/>
            <person name="Inagaki F."/>
            <person name="Takami H."/>
        </authorList>
    </citation>
    <scope>NUCLEOTIDE SEQUENCE</scope>
    <source>
        <strain evidence="1">Expedition CK06-06</strain>
    </source>
</reference>
<comment type="caution">
    <text evidence="1">The sequence shown here is derived from an EMBL/GenBank/DDBJ whole genome shotgun (WGS) entry which is preliminary data.</text>
</comment>
<proteinExistence type="predicted"/>
<dbReference type="EMBL" id="BART01022615">
    <property type="protein sequence ID" value="GAG98603.1"/>
    <property type="molecule type" value="Genomic_DNA"/>
</dbReference>
<sequence>MSDVYEVETPDTTAIIRKDSICIKGSPEVCHLITKEQRDFLIDGAMWRGWKVKKVD</sequence>
<dbReference type="AlphaFoldDB" id="X1CR88"/>
<accession>X1CR88</accession>
<organism evidence="1">
    <name type="scientific">marine sediment metagenome</name>
    <dbReference type="NCBI Taxonomy" id="412755"/>
    <lineage>
        <taxon>unclassified sequences</taxon>
        <taxon>metagenomes</taxon>
        <taxon>ecological metagenomes</taxon>
    </lineage>
</organism>
<gene>
    <name evidence="1" type="ORF">S01H4_41362</name>
</gene>
<protein>
    <submittedName>
        <fullName evidence="1">Uncharacterized protein</fullName>
    </submittedName>
</protein>
<evidence type="ECO:0000313" key="1">
    <source>
        <dbReference type="EMBL" id="GAG98603.1"/>
    </source>
</evidence>
<name>X1CR88_9ZZZZ</name>